<proteinExistence type="predicted"/>
<comment type="caution">
    <text evidence="5">The sequence shown here is derived from an EMBL/GenBank/DDBJ whole genome shotgun (WGS) entry which is preliminary data.</text>
</comment>
<dbReference type="PANTHER" id="PTHR43877">
    <property type="entry name" value="AMINOALKYLPHOSPHONATE N-ACETYLTRANSFERASE-RELATED-RELATED"/>
    <property type="match status" value="1"/>
</dbReference>
<keyword evidence="2" id="KW-0012">Acyltransferase</keyword>
<evidence type="ECO:0000313" key="6">
    <source>
        <dbReference type="Proteomes" id="UP000315252"/>
    </source>
</evidence>
<reference evidence="5 6" key="1">
    <citation type="submission" date="2019-06" db="EMBL/GenBank/DDBJ databases">
        <title>Whole genome sequence for Rhodospirillaceae sp. R148.</title>
        <authorList>
            <person name="Wang G."/>
        </authorList>
    </citation>
    <scope>NUCLEOTIDE SEQUENCE [LARGE SCALE GENOMIC DNA]</scope>
    <source>
        <strain evidence="5 6">R148</strain>
    </source>
</reference>
<name>A0A545TGB8_9PROT</name>
<dbReference type="Pfam" id="PF00583">
    <property type="entry name" value="Acetyltransf_1"/>
    <property type="match status" value="1"/>
</dbReference>
<dbReference type="InterPro" id="IPR000182">
    <property type="entry name" value="GNAT_dom"/>
</dbReference>
<organism evidence="5 6">
    <name type="scientific">Denitrobaculum tricleocarpae</name>
    <dbReference type="NCBI Taxonomy" id="2591009"/>
    <lineage>
        <taxon>Bacteria</taxon>
        <taxon>Pseudomonadati</taxon>
        <taxon>Pseudomonadota</taxon>
        <taxon>Alphaproteobacteria</taxon>
        <taxon>Rhodospirillales</taxon>
        <taxon>Rhodospirillaceae</taxon>
        <taxon>Denitrobaculum</taxon>
    </lineage>
</organism>
<keyword evidence="1 5" id="KW-0808">Transferase</keyword>
<feature type="compositionally biased region" description="Polar residues" evidence="3">
    <location>
        <begin position="1"/>
        <end position="17"/>
    </location>
</feature>
<dbReference type="EMBL" id="VHSH01000008">
    <property type="protein sequence ID" value="TQV76284.1"/>
    <property type="molecule type" value="Genomic_DNA"/>
</dbReference>
<dbReference type="AlphaFoldDB" id="A0A545TGB8"/>
<dbReference type="Proteomes" id="UP000315252">
    <property type="component" value="Unassembled WGS sequence"/>
</dbReference>
<evidence type="ECO:0000256" key="1">
    <source>
        <dbReference type="ARBA" id="ARBA00022679"/>
    </source>
</evidence>
<dbReference type="GO" id="GO:0016747">
    <property type="term" value="F:acyltransferase activity, transferring groups other than amino-acyl groups"/>
    <property type="evidence" value="ECO:0007669"/>
    <property type="project" value="InterPro"/>
</dbReference>
<dbReference type="Gene3D" id="3.40.630.30">
    <property type="match status" value="1"/>
</dbReference>
<gene>
    <name evidence="5" type="ORF">FKG95_21885</name>
</gene>
<dbReference type="PANTHER" id="PTHR43877:SF2">
    <property type="entry name" value="AMINOALKYLPHOSPHONATE N-ACETYLTRANSFERASE-RELATED"/>
    <property type="match status" value="1"/>
</dbReference>
<evidence type="ECO:0000313" key="5">
    <source>
        <dbReference type="EMBL" id="TQV76284.1"/>
    </source>
</evidence>
<evidence type="ECO:0000256" key="2">
    <source>
        <dbReference type="ARBA" id="ARBA00023315"/>
    </source>
</evidence>
<feature type="region of interest" description="Disordered" evidence="3">
    <location>
        <begin position="1"/>
        <end position="23"/>
    </location>
</feature>
<dbReference type="InterPro" id="IPR016181">
    <property type="entry name" value="Acyl_CoA_acyltransferase"/>
</dbReference>
<dbReference type="InterPro" id="IPR050832">
    <property type="entry name" value="Bact_Acetyltransf"/>
</dbReference>
<evidence type="ECO:0000256" key="3">
    <source>
        <dbReference type="SAM" id="MobiDB-lite"/>
    </source>
</evidence>
<sequence length="205" mass="22355">MSSHISSDTSAPRSETSPSDHLRIRDAEAADTMTVAGLHSESWQSAYRGLASDSYLDGPLAGEHRKRWQGLLGDNPEDAVEKATRPAGFIRLAEQDGALVGFIALWVNYKEGYDAYVENLHVRPGLRGGGIGRRLLQDAASCAAAQGCRNLSLEVLEDNAGAVRFYERLGAASKETAQEMLGDRLLDYRLMVWDDITKLTSPESS</sequence>
<accession>A0A545TGB8</accession>
<dbReference type="OrthoDB" id="9799154at2"/>
<evidence type="ECO:0000259" key="4">
    <source>
        <dbReference type="PROSITE" id="PS51186"/>
    </source>
</evidence>
<protein>
    <submittedName>
        <fullName evidence="5">GNAT family N-acetyltransferase</fullName>
    </submittedName>
</protein>
<keyword evidence="6" id="KW-1185">Reference proteome</keyword>
<dbReference type="SUPFAM" id="SSF55729">
    <property type="entry name" value="Acyl-CoA N-acyltransferases (Nat)"/>
    <property type="match status" value="1"/>
</dbReference>
<feature type="domain" description="N-acetyltransferase" evidence="4">
    <location>
        <begin position="22"/>
        <end position="195"/>
    </location>
</feature>
<dbReference type="PROSITE" id="PS51186">
    <property type="entry name" value="GNAT"/>
    <property type="match status" value="1"/>
</dbReference>